<feature type="signal peptide" evidence="1">
    <location>
        <begin position="1"/>
        <end position="19"/>
    </location>
</feature>
<feature type="chain" id="PRO_5032371595" evidence="1">
    <location>
        <begin position="20"/>
        <end position="102"/>
    </location>
</feature>
<dbReference type="EMBL" id="JAEMGP010000006">
    <property type="protein sequence ID" value="KAG5207836.1"/>
    <property type="molecule type" value="Genomic_DNA"/>
</dbReference>
<gene>
    <name evidence="2" type="ORF">JEQ12_017600</name>
</gene>
<dbReference type="Proteomes" id="UP000664991">
    <property type="component" value="Unassembled WGS sequence"/>
</dbReference>
<organism evidence="2 3">
    <name type="scientific">Ovis aries</name>
    <name type="common">Sheep</name>
    <dbReference type="NCBI Taxonomy" id="9940"/>
    <lineage>
        <taxon>Eukaryota</taxon>
        <taxon>Metazoa</taxon>
        <taxon>Chordata</taxon>
        <taxon>Craniata</taxon>
        <taxon>Vertebrata</taxon>
        <taxon>Euteleostomi</taxon>
        <taxon>Mammalia</taxon>
        <taxon>Eutheria</taxon>
        <taxon>Laurasiatheria</taxon>
        <taxon>Artiodactyla</taxon>
        <taxon>Ruminantia</taxon>
        <taxon>Pecora</taxon>
        <taxon>Bovidae</taxon>
        <taxon>Caprinae</taxon>
        <taxon>Ovis</taxon>
    </lineage>
</organism>
<name>A0A836A7B9_SHEEP</name>
<keyword evidence="1" id="KW-0732">Signal</keyword>
<reference evidence="2 3" key="1">
    <citation type="submission" date="2020-12" db="EMBL/GenBank/DDBJ databases">
        <title>De novo assembly of Tibetan sheep genome.</title>
        <authorList>
            <person name="Li X."/>
        </authorList>
    </citation>
    <scope>NUCLEOTIDE SEQUENCE [LARGE SCALE GENOMIC DNA]</scope>
    <source>
        <tissue evidence="2">Heart</tissue>
    </source>
</reference>
<sequence length="102" mass="10794">MWCGAALATPAAAAAAAAAARLGPEHRAGGYSRTSEHALVDTSLFGNWQGCFVCQGSWDDVLDEPSKEVRLVQLNEADVLRILAETLAARIEAVFPDQTVPV</sequence>
<dbReference type="AlphaFoldDB" id="A0A836A7B9"/>
<accession>A0A836A7B9</accession>
<evidence type="ECO:0000313" key="3">
    <source>
        <dbReference type="Proteomes" id="UP000664991"/>
    </source>
</evidence>
<proteinExistence type="predicted"/>
<evidence type="ECO:0000256" key="1">
    <source>
        <dbReference type="SAM" id="SignalP"/>
    </source>
</evidence>
<comment type="caution">
    <text evidence="2">The sequence shown here is derived from an EMBL/GenBank/DDBJ whole genome shotgun (WGS) entry which is preliminary data.</text>
</comment>
<protein>
    <submittedName>
        <fullName evidence="2">Uncharacterized protein</fullName>
    </submittedName>
</protein>
<evidence type="ECO:0000313" key="2">
    <source>
        <dbReference type="EMBL" id="KAG5207836.1"/>
    </source>
</evidence>